<keyword evidence="3" id="KW-0862">Zinc</keyword>
<feature type="domain" description="Transcription factor IIIC putative zinc-finger" evidence="2">
    <location>
        <begin position="620"/>
        <end position="713"/>
    </location>
</feature>
<comment type="caution">
    <text evidence="3">The sequence shown here is derived from an EMBL/GenBank/DDBJ whole genome shotgun (WGS) entry which is preliminary data.</text>
</comment>
<dbReference type="OrthoDB" id="6021743at2759"/>
<dbReference type="GO" id="GO:0004402">
    <property type="term" value="F:histone acetyltransferase activity"/>
    <property type="evidence" value="ECO:0007669"/>
    <property type="project" value="InterPro"/>
</dbReference>
<dbReference type="Pfam" id="PF12657">
    <property type="entry name" value="TFIIIC_delta"/>
    <property type="match status" value="1"/>
</dbReference>
<dbReference type="PANTHER" id="PTHR15496:SF2">
    <property type="entry name" value="GENERAL TRANSCRIPTION FACTOR 3C POLYPEPTIDE 4"/>
    <property type="match status" value="1"/>
</dbReference>
<dbReference type="GO" id="GO:0000127">
    <property type="term" value="C:transcription factor TFIIIC complex"/>
    <property type="evidence" value="ECO:0007669"/>
    <property type="project" value="InterPro"/>
</dbReference>
<evidence type="ECO:0000259" key="2">
    <source>
        <dbReference type="Pfam" id="PF12660"/>
    </source>
</evidence>
<name>A0A9W9L475_9EURO</name>
<reference evidence="3" key="1">
    <citation type="submission" date="2022-12" db="EMBL/GenBank/DDBJ databases">
        <authorList>
            <person name="Petersen C."/>
        </authorList>
    </citation>
    <scope>NUCLEOTIDE SEQUENCE</scope>
    <source>
        <strain evidence="3">IBT 21472</strain>
    </source>
</reference>
<evidence type="ECO:0000313" key="4">
    <source>
        <dbReference type="Proteomes" id="UP001147746"/>
    </source>
</evidence>
<dbReference type="EMBL" id="JAPZBO010000009">
    <property type="protein sequence ID" value="KAJ5303696.1"/>
    <property type="molecule type" value="Genomic_DNA"/>
</dbReference>
<organism evidence="3 4">
    <name type="scientific">Penicillium atrosanguineum</name>
    <dbReference type="NCBI Taxonomy" id="1132637"/>
    <lineage>
        <taxon>Eukaryota</taxon>
        <taxon>Fungi</taxon>
        <taxon>Dikarya</taxon>
        <taxon>Ascomycota</taxon>
        <taxon>Pezizomycotina</taxon>
        <taxon>Eurotiomycetes</taxon>
        <taxon>Eurotiomycetidae</taxon>
        <taxon>Eurotiales</taxon>
        <taxon>Aspergillaceae</taxon>
        <taxon>Penicillium</taxon>
    </lineage>
</organism>
<evidence type="ECO:0000313" key="3">
    <source>
        <dbReference type="EMBL" id="KAJ5303696.1"/>
    </source>
</evidence>
<dbReference type="InterPro" id="IPR044230">
    <property type="entry name" value="GTF3C4"/>
</dbReference>
<dbReference type="InterPro" id="IPR024761">
    <property type="entry name" value="TFIIIC_delta_N"/>
</dbReference>
<accession>A0A9W9L475</accession>
<dbReference type="Proteomes" id="UP001147746">
    <property type="component" value="Unassembled WGS sequence"/>
</dbReference>
<dbReference type="InterPro" id="IPR024764">
    <property type="entry name" value="TFIIIC_Znf"/>
</dbReference>
<dbReference type="GO" id="GO:0006384">
    <property type="term" value="P:transcription initiation at RNA polymerase III promoter"/>
    <property type="evidence" value="ECO:0007669"/>
    <property type="project" value="InterPro"/>
</dbReference>
<dbReference type="AlphaFoldDB" id="A0A9W9L475"/>
<keyword evidence="4" id="KW-1185">Reference proteome</keyword>
<keyword evidence="3" id="KW-0479">Metal-binding</keyword>
<feature type="domain" description="Transcription factor IIIC 90kDa subunit N-terminal" evidence="1">
    <location>
        <begin position="19"/>
        <end position="511"/>
    </location>
</feature>
<reference evidence="3" key="2">
    <citation type="journal article" date="2023" name="IMA Fungus">
        <title>Comparative genomic study of the Penicillium genus elucidates a diverse pangenome and 15 lateral gene transfer events.</title>
        <authorList>
            <person name="Petersen C."/>
            <person name="Sorensen T."/>
            <person name="Nielsen M.R."/>
            <person name="Sondergaard T.E."/>
            <person name="Sorensen J.L."/>
            <person name="Fitzpatrick D.A."/>
            <person name="Frisvad J.C."/>
            <person name="Nielsen K.L."/>
        </authorList>
    </citation>
    <scope>NUCLEOTIDE SEQUENCE</scope>
    <source>
        <strain evidence="3">IBT 21472</strain>
    </source>
</reference>
<dbReference type="Pfam" id="PF12660">
    <property type="entry name" value="zf-TFIIIC"/>
    <property type="match status" value="1"/>
</dbReference>
<proteinExistence type="predicted"/>
<protein>
    <submittedName>
        <fullName evidence="3">Transcription factor IIIC zinc-finger</fullName>
    </submittedName>
</protein>
<gene>
    <name evidence="3" type="ORF">N7476_010495</name>
</gene>
<evidence type="ECO:0000259" key="1">
    <source>
        <dbReference type="Pfam" id="PF12657"/>
    </source>
</evidence>
<keyword evidence="3" id="KW-0863">Zinc-finger</keyword>
<dbReference type="PANTHER" id="PTHR15496">
    <property type="entry name" value="GENERAL TRANSCRIPTION FACTOR 3C POLYPEPTIDE 4 FAMILY"/>
    <property type="match status" value="1"/>
</dbReference>
<sequence length="717" mass="79357">MLSPVQLPIYPCCFDALAWSPDGELAVAAGEQIQVLTPDVGKSTSAPQRQETWQITRFRVNVFTYAEWADIYPQNRDDFSIGAEQSTSTILAMAWSPPGLARFRRSVLAVLTSNLILSFWEPIGPKRQWTRVGIVNHLFHENPSLPTKVGGEILRRVNIRSFQWCAPFKVPAPAGGSNSLPESESRWGIHMLAVATDFNDLALLRVRRSAEMQGSSNPYCVEKITLCPLDQEGVQFPMAGSGSILHGRIQSQVRVSSISCGPWIMTPASRKDDVHSVTAILTAVHGTQLRIFKASVTVRRSSDKEEHVPRYEVAAKLGDHQVTDLASKWNHQRVTGPIEWLYTNQDQNIALAVGITGGLLTISMRRSAYDGTSTKETQVQTRNWPFYEPFSEINDSPKRHWDPITAMTTSQDEEHGTCTLHVCTTGGLGVAVSLDQLDSDNDLQVPAWNKIVETSREQYDLNRDLGGHAVARMWGLTSYRGINAVLFTKHPTDMIEYRVASDEDATIAFASDEAGSIPDKQALIAPRAENQESRTAQSRREAVTSFLLSRDATATMSREDQKLIYAAACCGIVDRHNSAVRSKAQKLFDRLAKETGTDQSEEMAACESESSSIPAKSSHQLDQPGGYLFERCEICKAGIAWISATEAQCANGHLLARCGLTFLTIQEPGVSKYCSGCRTEYMDEALVAHVFNGQLFQELFETFDTCLYCDAKFQASI</sequence>
<dbReference type="GO" id="GO:0008270">
    <property type="term" value="F:zinc ion binding"/>
    <property type="evidence" value="ECO:0007669"/>
    <property type="project" value="UniProtKB-KW"/>
</dbReference>